<dbReference type="PANTHER" id="PTHR11360:SF286">
    <property type="entry name" value="GH22266P"/>
    <property type="match status" value="1"/>
</dbReference>
<feature type="transmembrane region" description="Helical" evidence="2">
    <location>
        <begin position="534"/>
        <end position="552"/>
    </location>
</feature>
<keyword evidence="4" id="KW-1185">Reference proteome</keyword>
<feature type="transmembrane region" description="Helical" evidence="2">
    <location>
        <begin position="198"/>
        <end position="219"/>
    </location>
</feature>
<dbReference type="InterPro" id="IPR011701">
    <property type="entry name" value="MFS"/>
</dbReference>
<evidence type="ECO:0000256" key="2">
    <source>
        <dbReference type="SAM" id="Phobius"/>
    </source>
</evidence>
<dbReference type="PANTHER" id="PTHR11360">
    <property type="entry name" value="MONOCARBOXYLATE TRANSPORTER"/>
    <property type="match status" value="1"/>
</dbReference>
<sequence length="710" mass="75858">MTAETPTGSKPPGEAVRRPERGDICDDPVTPPLPPDGGWGWVVVVASLLTNVIVDGVCFSFGIFLDAFVDHFGESRGKTAWVGSLIPGMYLCMGPLVSALANKYGCRSVTMTGSVVAAIFFVISTFSHNVNMLIFTYGIMGGIGFGLMYLPSIIIVGFYFDSHRALATGLAVCGSGVGMFVFAPLADWLLTNYGWQGANWVIAAIILNGVALGALFRPLTSTRRSCRKPNARETMMQKIQRERDRRRTVSTGSLDGALITRDNVFIKDERLIRTILATYDVPPQDNGRKTVAVAVPEDKANQKRRHSTKSAVFQSHSPSSVPSSLPLHSPGGTSFLLPSSVADGTSLGGDHSATASTASVANTGTSPPQFAANPRVQSLRNREQPASESDDDGGVSRRESTTSTTANGGAVARQRARRRRDSTKREAARPLYRQDIFYSGSVTSIAEYKSTADMTSYLQSYTSMPTPGGDGGSLADCCLPLWAVLVRMLDFTLLKSATFVTVCTASALAMAGFFTPFIYIRDNAIRLGIDENDATMLLPVLGAFNVLGRVVAGWLSDRPWADCLFIHNVALIVAGGATCLVPLMTTHAQLSVYSAIFGCCIAAFITLRSIVLVELLGLHNLTTSFGLMLLFQGIASIVGSPISGSIFDATGSYTVPFIISGCFIGVAGLICLPVRRIARWESGKSGGNGDPTNARSHYIKVDTFLVEVVS</sequence>
<feature type="transmembrane region" description="Helical" evidence="2">
    <location>
        <begin position="564"/>
        <end position="584"/>
    </location>
</feature>
<dbReference type="GO" id="GO:0008028">
    <property type="term" value="F:monocarboxylic acid transmembrane transporter activity"/>
    <property type="evidence" value="ECO:0007669"/>
    <property type="project" value="TreeGrafter"/>
</dbReference>
<dbReference type="Proteomes" id="UP001209878">
    <property type="component" value="Unassembled WGS sequence"/>
</dbReference>
<reference evidence="3" key="1">
    <citation type="journal article" date="2023" name="Mol. Biol. Evol.">
        <title>Third-Generation Sequencing Reveals the Adaptive Role of the Epigenome in Three Deep-Sea Polychaetes.</title>
        <authorList>
            <person name="Perez M."/>
            <person name="Aroh O."/>
            <person name="Sun Y."/>
            <person name="Lan Y."/>
            <person name="Juniper S.K."/>
            <person name="Young C.R."/>
            <person name="Angers B."/>
            <person name="Qian P.Y."/>
        </authorList>
    </citation>
    <scope>NUCLEOTIDE SEQUENCE</scope>
    <source>
        <strain evidence="3">R07B-5</strain>
    </source>
</reference>
<evidence type="ECO:0000256" key="1">
    <source>
        <dbReference type="SAM" id="MobiDB-lite"/>
    </source>
</evidence>
<dbReference type="AlphaFoldDB" id="A0AAD9KJJ7"/>
<evidence type="ECO:0000313" key="4">
    <source>
        <dbReference type="Proteomes" id="UP001209878"/>
    </source>
</evidence>
<dbReference type="CDD" id="cd17352">
    <property type="entry name" value="MFS_MCT_SLC16"/>
    <property type="match status" value="1"/>
</dbReference>
<feature type="transmembrane region" description="Helical" evidence="2">
    <location>
        <begin position="590"/>
        <end position="613"/>
    </location>
</feature>
<accession>A0AAD9KJJ7</accession>
<feature type="transmembrane region" description="Helical" evidence="2">
    <location>
        <begin position="625"/>
        <end position="647"/>
    </location>
</feature>
<organism evidence="3 4">
    <name type="scientific">Ridgeia piscesae</name>
    <name type="common">Tubeworm</name>
    <dbReference type="NCBI Taxonomy" id="27915"/>
    <lineage>
        <taxon>Eukaryota</taxon>
        <taxon>Metazoa</taxon>
        <taxon>Spiralia</taxon>
        <taxon>Lophotrochozoa</taxon>
        <taxon>Annelida</taxon>
        <taxon>Polychaeta</taxon>
        <taxon>Sedentaria</taxon>
        <taxon>Canalipalpata</taxon>
        <taxon>Sabellida</taxon>
        <taxon>Siboglinidae</taxon>
        <taxon>Ridgeia</taxon>
    </lineage>
</organism>
<feature type="region of interest" description="Disordered" evidence="1">
    <location>
        <begin position="296"/>
        <end position="327"/>
    </location>
</feature>
<keyword evidence="2" id="KW-1133">Transmembrane helix</keyword>
<name>A0AAD9KJJ7_RIDPI</name>
<dbReference type="Gene3D" id="1.20.1250.20">
    <property type="entry name" value="MFS general substrate transporter like domains"/>
    <property type="match status" value="2"/>
</dbReference>
<proteinExistence type="predicted"/>
<keyword evidence="2" id="KW-0812">Transmembrane</keyword>
<dbReference type="InterPro" id="IPR036259">
    <property type="entry name" value="MFS_trans_sf"/>
</dbReference>
<feature type="transmembrane region" description="Helical" evidence="2">
    <location>
        <begin position="497"/>
        <end position="519"/>
    </location>
</feature>
<feature type="transmembrane region" description="Helical" evidence="2">
    <location>
        <begin position="108"/>
        <end position="128"/>
    </location>
</feature>
<evidence type="ECO:0000313" key="3">
    <source>
        <dbReference type="EMBL" id="KAK2172561.1"/>
    </source>
</evidence>
<gene>
    <name evidence="3" type="ORF">NP493_949g00026</name>
</gene>
<feature type="transmembrane region" description="Helical" evidence="2">
    <location>
        <begin position="134"/>
        <end position="159"/>
    </location>
</feature>
<protein>
    <submittedName>
        <fullName evidence="3">Uncharacterized protein</fullName>
    </submittedName>
</protein>
<feature type="transmembrane region" description="Helical" evidence="2">
    <location>
        <begin position="41"/>
        <end position="65"/>
    </location>
</feature>
<feature type="compositionally biased region" description="Low complexity" evidence="1">
    <location>
        <begin position="352"/>
        <end position="366"/>
    </location>
</feature>
<keyword evidence="2" id="KW-0472">Membrane</keyword>
<dbReference type="SUPFAM" id="SSF103473">
    <property type="entry name" value="MFS general substrate transporter"/>
    <property type="match status" value="1"/>
</dbReference>
<feature type="transmembrane region" description="Helical" evidence="2">
    <location>
        <begin position="80"/>
        <end position="101"/>
    </location>
</feature>
<dbReference type="EMBL" id="JAODUO010000949">
    <property type="protein sequence ID" value="KAK2172561.1"/>
    <property type="molecule type" value="Genomic_DNA"/>
</dbReference>
<dbReference type="Pfam" id="PF07690">
    <property type="entry name" value="MFS_1"/>
    <property type="match status" value="2"/>
</dbReference>
<feature type="transmembrane region" description="Helical" evidence="2">
    <location>
        <begin position="166"/>
        <end position="186"/>
    </location>
</feature>
<feature type="region of interest" description="Disordered" evidence="1">
    <location>
        <begin position="1"/>
        <end position="32"/>
    </location>
</feature>
<comment type="caution">
    <text evidence="3">The sequence shown here is derived from an EMBL/GenBank/DDBJ whole genome shotgun (WGS) entry which is preliminary data.</text>
</comment>
<feature type="region of interest" description="Disordered" evidence="1">
    <location>
        <begin position="347"/>
        <end position="426"/>
    </location>
</feature>
<feature type="compositionally biased region" description="Low complexity" evidence="1">
    <location>
        <begin position="315"/>
        <end position="327"/>
    </location>
</feature>
<dbReference type="InterPro" id="IPR050327">
    <property type="entry name" value="Proton-linked_MCT"/>
</dbReference>
<feature type="compositionally biased region" description="Basic and acidic residues" evidence="1">
    <location>
        <begin position="15"/>
        <end position="24"/>
    </location>
</feature>
<feature type="transmembrane region" description="Helical" evidence="2">
    <location>
        <begin position="653"/>
        <end position="674"/>
    </location>
</feature>